<reference evidence="1" key="1">
    <citation type="submission" date="2020-10" db="EMBL/GenBank/DDBJ databases">
        <authorList>
            <person name="Lu T."/>
            <person name="Wang Q."/>
            <person name="Han X."/>
        </authorList>
    </citation>
    <scope>NUCLEOTIDE SEQUENCE</scope>
    <source>
        <strain evidence="1">WQ 117</strain>
    </source>
</reference>
<sequence length="228" mass="26360">MKKIINNVLLLIGLFTLFCFTSCVSKNVTIKQNDKVISITDLKNGDLIFIRSREENLSGAINRVTQISKQRNYDHVGLVEKNYDSIFILHSAPEGGSQRESIRTLYLSATQNKRYIDVYRLKNEFSYSIPDAIINAKLMVGKPYNWTYILNNESFYCSDFIERAFRGNSIFQHIPMNFTNINTGQFDSFWIEFYQKLNLEIPQNQPGTNPNQLAESEKIVQIGTLYIN</sequence>
<dbReference type="SUPFAM" id="SSF54001">
    <property type="entry name" value="Cysteine proteinases"/>
    <property type="match status" value="1"/>
</dbReference>
<gene>
    <name evidence="1" type="ORF">IM532_03840</name>
</gene>
<comment type="caution">
    <text evidence="1">The sequence shown here is derived from an EMBL/GenBank/DDBJ whole genome shotgun (WGS) entry which is preliminary data.</text>
</comment>
<evidence type="ECO:0008006" key="3">
    <source>
        <dbReference type="Google" id="ProtNLM"/>
    </source>
</evidence>
<dbReference type="InterPro" id="IPR038765">
    <property type="entry name" value="Papain-like_cys_pep_sf"/>
</dbReference>
<organism evidence="1 2">
    <name type="scientific">Faecalibacter rhinopitheci</name>
    <dbReference type="NCBI Taxonomy" id="2779678"/>
    <lineage>
        <taxon>Bacteria</taxon>
        <taxon>Pseudomonadati</taxon>
        <taxon>Bacteroidota</taxon>
        <taxon>Flavobacteriia</taxon>
        <taxon>Flavobacteriales</taxon>
        <taxon>Weeksellaceae</taxon>
        <taxon>Faecalibacter</taxon>
    </lineage>
</organism>
<dbReference type="InterPro" id="IPR024453">
    <property type="entry name" value="Peptidase_C92"/>
</dbReference>
<protein>
    <recommendedName>
        <fullName evidence="3">Permuted papain-like amidase enzyme, YaeF/YiiX, C92 family</fullName>
    </recommendedName>
</protein>
<evidence type="ECO:0000313" key="1">
    <source>
        <dbReference type="EMBL" id="MBF0596595.1"/>
    </source>
</evidence>
<dbReference type="Pfam" id="PF05708">
    <property type="entry name" value="Peptidase_C92"/>
    <property type="match status" value="1"/>
</dbReference>
<dbReference type="Gene3D" id="3.90.1720.10">
    <property type="entry name" value="endopeptidase domain like (from Nostoc punctiforme)"/>
    <property type="match status" value="1"/>
</dbReference>
<name>A0A8J7FM44_9FLAO</name>
<keyword evidence="2" id="KW-1185">Reference proteome</keyword>
<proteinExistence type="predicted"/>
<evidence type="ECO:0000313" key="2">
    <source>
        <dbReference type="Proteomes" id="UP000608754"/>
    </source>
</evidence>
<accession>A0A8J7FM44</accession>
<dbReference type="Proteomes" id="UP000608754">
    <property type="component" value="Unassembled WGS sequence"/>
</dbReference>
<dbReference type="AlphaFoldDB" id="A0A8J7FM44"/>
<dbReference type="EMBL" id="JADGIK010000002">
    <property type="protein sequence ID" value="MBF0596595.1"/>
    <property type="molecule type" value="Genomic_DNA"/>
</dbReference>